<evidence type="ECO:0000259" key="7">
    <source>
        <dbReference type="Pfam" id="PF00710"/>
    </source>
</evidence>
<dbReference type="SUPFAM" id="SSF53774">
    <property type="entry name" value="Glutaminase/Asparaginase"/>
    <property type="match status" value="1"/>
</dbReference>
<gene>
    <name evidence="9" type="primary">asg</name>
    <name evidence="9" type="ORF">Lwal_2100</name>
</gene>
<dbReference type="PROSITE" id="PS00917">
    <property type="entry name" value="ASN_GLN_ASE_2"/>
    <property type="match status" value="1"/>
</dbReference>
<dbReference type="GO" id="GO:0009066">
    <property type="term" value="P:aspartate family amino acid metabolic process"/>
    <property type="evidence" value="ECO:0007669"/>
    <property type="project" value="UniProtKB-ARBA"/>
</dbReference>
<keyword evidence="3" id="KW-0378">Hydrolase</keyword>
<dbReference type="PANTHER" id="PTHR11707:SF28">
    <property type="entry name" value="60 KDA LYSOPHOSPHOLIPASE"/>
    <property type="match status" value="1"/>
</dbReference>
<dbReference type="EC" id="3.5.1.1" evidence="2"/>
<evidence type="ECO:0000259" key="8">
    <source>
        <dbReference type="Pfam" id="PF17763"/>
    </source>
</evidence>
<accession>A0A0W1A4W7</accession>
<dbReference type="SMART" id="SM00870">
    <property type="entry name" value="Asparaginase"/>
    <property type="match status" value="1"/>
</dbReference>
<keyword evidence="10" id="KW-1185">Reference proteome</keyword>
<feature type="active site" description="O-isoaspartyl threonine intermediate" evidence="4">
    <location>
        <position position="83"/>
    </location>
</feature>
<feature type="domain" description="L-asparaginase N-terminal" evidence="7">
    <location>
        <begin position="74"/>
        <end position="261"/>
    </location>
</feature>
<dbReference type="InterPro" id="IPR041725">
    <property type="entry name" value="L-asparaginase_I"/>
</dbReference>
<evidence type="ECO:0000313" key="10">
    <source>
        <dbReference type="Proteomes" id="UP000054729"/>
    </source>
</evidence>
<evidence type="ECO:0000313" key="9">
    <source>
        <dbReference type="EMBL" id="KTD76378.1"/>
    </source>
</evidence>
<dbReference type="InterPro" id="IPR027473">
    <property type="entry name" value="L-asparaginase_C"/>
</dbReference>
<dbReference type="NCBIfam" id="NF006998">
    <property type="entry name" value="PRK09461.1"/>
    <property type="match status" value="1"/>
</dbReference>
<feature type="binding site" evidence="5">
    <location>
        <position position="129"/>
    </location>
    <ligand>
        <name>substrate</name>
    </ligand>
</feature>
<dbReference type="InterPro" id="IPR037152">
    <property type="entry name" value="L-asparaginase_N_sf"/>
</dbReference>
<comment type="similarity">
    <text evidence="1">Belongs to the asparaginase 1 family.</text>
</comment>
<dbReference type="InterPro" id="IPR027475">
    <property type="entry name" value="Asparaginase/glutaminase_AS2"/>
</dbReference>
<reference evidence="9 10" key="1">
    <citation type="submission" date="2015-11" db="EMBL/GenBank/DDBJ databases">
        <title>Genomic analysis of 38 Legionella species identifies large and diverse effector repertoires.</title>
        <authorList>
            <person name="Burstein D."/>
            <person name="Amaro F."/>
            <person name="Zusman T."/>
            <person name="Lifshitz Z."/>
            <person name="Cohen O."/>
            <person name="Gilbert J.A."/>
            <person name="Pupko T."/>
            <person name="Shuman H.A."/>
            <person name="Segal G."/>
        </authorList>
    </citation>
    <scope>NUCLEOTIDE SEQUENCE [LARGE SCALE GENOMIC DNA]</scope>
    <source>
        <strain evidence="9 10">ATCC 51914</strain>
    </source>
</reference>
<sequence length="406" mass="45510">MAAPFDEAPDQRLLTLREEIRWGTIIGVDSSAVRERIMVQAHDFHQPSRITTLLLAIIKPLLTMCSQSNPMKKHILILNTGGTISSVKTNHGYEPSPGFVNKALAEIPALKHKDMPRYTIKEYQPLLDSSNMTVHEWNRIAKDIAQEYSAYDGFVILHGTDTMAYTASALSFMLENLAKPVIVTGSQIPLSEIRNDAMDNVITSLWLCAHKPIHEVCVYFNQQLFRGNRTQKISAQRFDAFDSPNYPSLADIGIEIHLHDQLLLPPPKNSFHLQTITPHFIANFRLFPGFASDVLAYILNQPIRGLILETYGAGNAQNNDQRFLHLLKDACDRGIVIINCTQCHQGFVEMNQYATGHTLKQAGLISGHDMTPEAAHCKLLYLLSKNLDIPKIKALIETNMCGELSE</sequence>
<evidence type="ECO:0000256" key="3">
    <source>
        <dbReference type="ARBA" id="ARBA00022801"/>
    </source>
</evidence>
<evidence type="ECO:0000256" key="6">
    <source>
        <dbReference type="PROSITE-ProRule" id="PRU10100"/>
    </source>
</evidence>
<dbReference type="Gene3D" id="3.40.50.1170">
    <property type="entry name" value="L-asparaginase, N-terminal domain"/>
    <property type="match status" value="1"/>
</dbReference>
<feature type="binding site" evidence="5">
    <location>
        <begin position="160"/>
        <end position="161"/>
    </location>
    <ligand>
        <name>substrate</name>
    </ligand>
</feature>
<dbReference type="AlphaFoldDB" id="A0A0W1A4W7"/>
<dbReference type="InterPro" id="IPR040919">
    <property type="entry name" value="Asparaginase_C"/>
</dbReference>
<comment type="caution">
    <text evidence="9">The sequence shown here is derived from an EMBL/GenBank/DDBJ whole genome shotgun (WGS) entry which is preliminary data.</text>
</comment>
<evidence type="ECO:0000256" key="5">
    <source>
        <dbReference type="PIRSR" id="PIRSR001220-2"/>
    </source>
</evidence>
<name>A0A0W1A4W7_9GAMM</name>
<evidence type="ECO:0000256" key="1">
    <source>
        <dbReference type="ARBA" id="ARBA00010518"/>
    </source>
</evidence>
<dbReference type="PIRSF" id="PIRSF500176">
    <property type="entry name" value="L_ASNase"/>
    <property type="match status" value="1"/>
</dbReference>
<dbReference type="InterPro" id="IPR036152">
    <property type="entry name" value="Asp/glu_Ase-like_sf"/>
</dbReference>
<evidence type="ECO:0000256" key="4">
    <source>
        <dbReference type="PIRSR" id="PIRSR001220-1"/>
    </source>
</evidence>
<dbReference type="FunFam" id="3.40.50.40:FF:000001">
    <property type="entry name" value="L-asparaginase 1"/>
    <property type="match status" value="1"/>
</dbReference>
<dbReference type="PROSITE" id="PS51732">
    <property type="entry name" value="ASN_GLN_ASE_3"/>
    <property type="match status" value="1"/>
</dbReference>
<protein>
    <recommendedName>
        <fullName evidence="2">asparaginase</fullName>
        <ecNumber evidence="2">3.5.1.1</ecNumber>
    </recommendedName>
</protein>
<dbReference type="PANTHER" id="PTHR11707">
    <property type="entry name" value="L-ASPARAGINASE"/>
    <property type="match status" value="1"/>
</dbReference>
<dbReference type="CDD" id="cd08963">
    <property type="entry name" value="L-asparaginase_I"/>
    <property type="match status" value="1"/>
</dbReference>
<dbReference type="PATRIC" id="fig|66969.6.peg.2287"/>
<dbReference type="SFLD" id="SFLDS00057">
    <property type="entry name" value="Glutaminase/Asparaginase"/>
    <property type="match status" value="1"/>
</dbReference>
<organism evidence="9 10">
    <name type="scientific">Legionella waltersii</name>
    <dbReference type="NCBI Taxonomy" id="66969"/>
    <lineage>
        <taxon>Bacteria</taxon>
        <taxon>Pseudomonadati</taxon>
        <taxon>Pseudomonadota</taxon>
        <taxon>Gammaproteobacteria</taxon>
        <taxon>Legionellales</taxon>
        <taxon>Legionellaceae</taxon>
        <taxon>Legionella</taxon>
    </lineage>
</organism>
<dbReference type="FunFam" id="3.40.50.1170:FF:000001">
    <property type="entry name" value="L-asparaginase 2"/>
    <property type="match status" value="1"/>
</dbReference>
<feature type="active site" evidence="6">
    <location>
        <position position="160"/>
    </location>
</feature>
<dbReference type="Pfam" id="PF00710">
    <property type="entry name" value="Asparaginase"/>
    <property type="match status" value="1"/>
</dbReference>
<dbReference type="PRINTS" id="PR00139">
    <property type="entry name" value="ASNGLNASE"/>
</dbReference>
<dbReference type="Proteomes" id="UP000054729">
    <property type="component" value="Unassembled WGS sequence"/>
</dbReference>
<dbReference type="Gene3D" id="3.40.50.40">
    <property type="match status" value="1"/>
</dbReference>
<dbReference type="STRING" id="66969.Lwal_2100"/>
<dbReference type="GO" id="GO:0004067">
    <property type="term" value="F:asparaginase activity"/>
    <property type="evidence" value="ECO:0007669"/>
    <property type="project" value="UniProtKB-UniRule"/>
</dbReference>
<proteinExistence type="inferred from homology"/>
<dbReference type="InterPro" id="IPR006033">
    <property type="entry name" value="AsnA_fam"/>
</dbReference>
<feature type="domain" description="Asparaginase/glutaminase C-terminal" evidence="8">
    <location>
        <begin position="284"/>
        <end position="395"/>
    </location>
</feature>
<dbReference type="NCBIfam" id="TIGR00519">
    <property type="entry name" value="asnASE_I"/>
    <property type="match status" value="1"/>
</dbReference>
<evidence type="ECO:0000256" key="2">
    <source>
        <dbReference type="ARBA" id="ARBA00012920"/>
    </source>
</evidence>
<dbReference type="PIRSF" id="PIRSF001220">
    <property type="entry name" value="L-ASNase_gatD"/>
    <property type="match status" value="1"/>
</dbReference>
<dbReference type="EMBL" id="LNZB01000051">
    <property type="protein sequence ID" value="KTD76378.1"/>
    <property type="molecule type" value="Genomic_DNA"/>
</dbReference>
<dbReference type="Pfam" id="PF17763">
    <property type="entry name" value="Asparaginase_C"/>
    <property type="match status" value="1"/>
</dbReference>
<dbReference type="InterPro" id="IPR006034">
    <property type="entry name" value="Asparaginase/glutaminase-like"/>
</dbReference>
<dbReference type="InterPro" id="IPR027474">
    <property type="entry name" value="L-asparaginase_N"/>
</dbReference>